<dbReference type="Proteomes" id="UP000320443">
    <property type="component" value="Unassembled WGS sequence"/>
</dbReference>
<evidence type="ECO:0000313" key="1">
    <source>
        <dbReference type="EMBL" id="TRX62414.1"/>
    </source>
</evidence>
<reference evidence="1 2" key="1">
    <citation type="submission" date="2019-07" db="EMBL/GenBank/DDBJ databases">
        <title>Draft genome of C. aurimucosum strain 2274.</title>
        <authorList>
            <person name="Pacheco L.G.C."/>
            <person name="Aguiar E.R.G.R."/>
            <person name="Santos C.S."/>
            <person name="Rocha D.J.P.G."/>
            <person name="Sant'Anna L.O."/>
            <person name="Mattos-Guaraldi A.L."/>
            <person name="Santos L.S."/>
        </authorList>
    </citation>
    <scope>NUCLEOTIDE SEQUENCE [LARGE SCALE GENOMIC DNA]</scope>
    <source>
        <strain evidence="1 2">2274</strain>
    </source>
</reference>
<dbReference type="AlphaFoldDB" id="A0A553FYU1"/>
<protein>
    <submittedName>
        <fullName evidence="1">Uncharacterized protein</fullName>
    </submittedName>
</protein>
<sequence length="95" mass="10456">MNNIDKAGQVIYDEVYQTWERGEILTAAGEAERLANALADAGLLAPDLAQENLRMREQIKGLILAMETKAANNEWQDPATIASYLKEIVLGDHDG</sequence>
<gene>
    <name evidence="1" type="ORF">FNY97_05435</name>
</gene>
<dbReference type="RefSeq" id="WP_144013329.1">
    <property type="nucleotide sequence ID" value="NZ_VKDK01000006.1"/>
</dbReference>
<dbReference type="EMBL" id="VKDK01000006">
    <property type="protein sequence ID" value="TRX62414.1"/>
    <property type="molecule type" value="Genomic_DNA"/>
</dbReference>
<keyword evidence="2" id="KW-1185">Reference proteome</keyword>
<evidence type="ECO:0000313" key="2">
    <source>
        <dbReference type="Proteomes" id="UP000320443"/>
    </source>
</evidence>
<name>A0A553FYU1_9CORY</name>
<proteinExistence type="predicted"/>
<accession>A0A553FYU1</accession>
<comment type="caution">
    <text evidence="1">The sequence shown here is derived from an EMBL/GenBank/DDBJ whole genome shotgun (WGS) entry which is preliminary data.</text>
</comment>
<organism evidence="1 2">
    <name type="scientific">Corynebacterium hiratae</name>
    <dbReference type="NCBI Taxonomy" id="3139423"/>
    <lineage>
        <taxon>Bacteria</taxon>
        <taxon>Bacillati</taxon>
        <taxon>Actinomycetota</taxon>
        <taxon>Actinomycetes</taxon>
        <taxon>Mycobacteriales</taxon>
        <taxon>Corynebacteriaceae</taxon>
        <taxon>Corynebacterium</taxon>
    </lineage>
</organism>